<feature type="domain" description="Ig-like" evidence="9">
    <location>
        <begin position="1971"/>
        <end position="2042"/>
    </location>
</feature>
<feature type="domain" description="Ig-like" evidence="9">
    <location>
        <begin position="1785"/>
        <end position="1870"/>
    </location>
</feature>
<keyword evidence="2 4" id="KW-1015">Disulfide bond</keyword>
<dbReference type="InterPro" id="IPR003598">
    <property type="entry name" value="Ig_sub2"/>
</dbReference>
<dbReference type="InterPro" id="IPR013106">
    <property type="entry name" value="Ig_V-set"/>
</dbReference>
<dbReference type="GO" id="GO:0030424">
    <property type="term" value="C:axon"/>
    <property type="evidence" value="ECO:0007669"/>
    <property type="project" value="TreeGrafter"/>
</dbReference>
<feature type="region of interest" description="Disordered" evidence="6">
    <location>
        <begin position="1039"/>
        <end position="1059"/>
    </location>
</feature>
<dbReference type="GO" id="GO:0007411">
    <property type="term" value="P:axon guidance"/>
    <property type="evidence" value="ECO:0007669"/>
    <property type="project" value="TreeGrafter"/>
</dbReference>
<feature type="domain" description="EGF-like" evidence="8">
    <location>
        <begin position="4038"/>
        <end position="4078"/>
    </location>
</feature>
<feature type="domain" description="Ig-like" evidence="9">
    <location>
        <begin position="1141"/>
        <end position="1210"/>
    </location>
</feature>
<comment type="caution">
    <text evidence="4">Lacks conserved residue(s) required for the propagation of feature annotation.</text>
</comment>
<evidence type="ECO:0000256" key="5">
    <source>
        <dbReference type="PROSITE-ProRule" id="PRU00122"/>
    </source>
</evidence>
<feature type="disulfide bond" evidence="4">
    <location>
        <begin position="4106"/>
        <end position="4115"/>
    </location>
</feature>
<feature type="domain" description="Ig-like" evidence="9">
    <location>
        <begin position="1878"/>
        <end position="1965"/>
    </location>
</feature>
<feature type="domain" description="Ig-like" evidence="9">
    <location>
        <begin position="3049"/>
        <end position="3136"/>
    </location>
</feature>
<dbReference type="Gene3D" id="2.60.120.200">
    <property type="match status" value="2"/>
</dbReference>
<dbReference type="InterPro" id="IPR013320">
    <property type="entry name" value="ConA-like_dom_sf"/>
</dbReference>
<feature type="domain" description="Ig-like" evidence="9">
    <location>
        <begin position="2698"/>
        <end position="2777"/>
    </location>
</feature>
<feature type="domain" description="Ig-like" evidence="9">
    <location>
        <begin position="2620"/>
        <end position="2684"/>
    </location>
</feature>
<dbReference type="WBParaSite" id="ALUE_0000296901-mRNA-1">
    <property type="protein sequence ID" value="ALUE_0000296901-mRNA-1"/>
    <property type="gene ID" value="ALUE_0000296901"/>
</dbReference>
<feature type="domain" description="Ig-like" evidence="9">
    <location>
        <begin position="1417"/>
        <end position="1504"/>
    </location>
</feature>
<dbReference type="FunFam" id="2.60.40.10:FF:000637">
    <property type="entry name" value="Basement membrane proteoglycan"/>
    <property type="match status" value="1"/>
</dbReference>
<evidence type="ECO:0000313" key="10">
    <source>
        <dbReference type="Proteomes" id="UP000036681"/>
    </source>
</evidence>
<reference evidence="11" key="1">
    <citation type="submission" date="2023-03" db="UniProtKB">
        <authorList>
            <consortium name="WormBaseParasite"/>
        </authorList>
    </citation>
    <scope>IDENTIFICATION</scope>
</reference>
<dbReference type="SMART" id="SM00282">
    <property type="entry name" value="LamG"/>
    <property type="match status" value="2"/>
</dbReference>
<dbReference type="CDD" id="cd00096">
    <property type="entry name" value="Ig"/>
    <property type="match status" value="8"/>
</dbReference>
<feature type="domain" description="Ig-like" evidence="9">
    <location>
        <begin position="1324"/>
        <end position="1409"/>
    </location>
</feature>
<feature type="domain" description="Ig-like" evidence="9">
    <location>
        <begin position="3601"/>
        <end position="3664"/>
    </location>
</feature>
<evidence type="ECO:0000259" key="7">
    <source>
        <dbReference type="PROSITE" id="PS50025"/>
    </source>
</evidence>
<keyword evidence="4" id="KW-0245">EGF-like domain</keyword>
<feature type="domain" description="Laminin G" evidence="7">
    <location>
        <begin position="4124"/>
        <end position="4297"/>
    </location>
</feature>
<feature type="domain" description="Ig-like" evidence="9">
    <location>
        <begin position="2527"/>
        <end position="2617"/>
    </location>
</feature>
<keyword evidence="10" id="KW-1185">Reference proteome</keyword>
<feature type="domain" description="Ig-like" evidence="9">
    <location>
        <begin position="1042"/>
        <end position="1113"/>
    </location>
</feature>
<feature type="disulfide bond" evidence="4">
    <location>
        <begin position="4047"/>
        <end position="4064"/>
    </location>
</feature>
<dbReference type="GO" id="GO:0007156">
    <property type="term" value="P:homophilic cell adhesion via plasma membrane adhesion molecules"/>
    <property type="evidence" value="ECO:0007669"/>
    <property type="project" value="TreeGrafter"/>
</dbReference>
<feature type="domain" description="Ig-like" evidence="9">
    <location>
        <begin position="3229"/>
        <end position="3322"/>
    </location>
</feature>
<protein>
    <submittedName>
        <fullName evidence="11">Basement membrane proteoglycan</fullName>
    </submittedName>
</protein>
<feature type="domain" description="Ig-like" evidence="9">
    <location>
        <begin position="2254"/>
        <end position="2337"/>
    </location>
</feature>
<feature type="domain" description="Ig-like" evidence="9">
    <location>
        <begin position="3786"/>
        <end position="3852"/>
    </location>
</feature>
<name>A0A9J2P054_ASCLU</name>
<dbReference type="SUPFAM" id="SSF48726">
    <property type="entry name" value="Immunoglobulin"/>
    <property type="match status" value="40"/>
</dbReference>
<feature type="domain" description="Ig-like" evidence="9">
    <location>
        <begin position="949"/>
        <end position="1039"/>
    </location>
</feature>
<feature type="domain" description="Ig-like" evidence="9">
    <location>
        <begin position="572"/>
        <end position="653"/>
    </location>
</feature>
<dbReference type="FunFam" id="2.60.40.10:FF:001694">
    <property type="entry name" value="Basement membrane proteoglycan"/>
    <property type="match status" value="1"/>
</dbReference>
<feature type="domain" description="Ig-like" evidence="9">
    <location>
        <begin position="3423"/>
        <end position="3585"/>
    </location>
</feature>
<dbReference type="SMART" id="SM00408">
    <property type="entry name" value="IGc2"/>
    <property type="match status" value="39"/>
</dbReference>
<feature type="domain" description="Ig-like" evidence="9">
    <location>
        <begin position="374"/>
        <end position="465"/>
    </location>
</feature>
<feature type="domain" description="Ig-like" evidence="9">
    <location>
        <begin position="1226"/>
        <end position="1315"/>
    </location>
</feature>
<dbReference type="PROSITE" id="PS00022">
    <property type="entry name" value="EGF_1"/>
    <property type="match status" value="1"/>
</dbReference>
<dbReference type="Pfam" id="PF07679">
    <property type="entry name" value="I-set"/>
    <property type="match status" value="4"/>
</dbReference>
<dbReference type="Proteomes" id="UP000036681">
    <property type="component" value="Unplaced"/>
</dbReference>
<dbReference type="CDD" id="cd00110">
    <property type="entry name" value="LamG"/>
    <property type="match status" value="2"/>
</dbReference>
<dbReference type="InterPro" id="IPR036179">
    <property type="entry name" value="Ig-like_dom_sf"/>
</dbReference>
<dbReference type="GO" id="GO:0070593">
    <property type="term" value="P:dendrite self-avoidance"/>
    <property type="evidence" value="ECO:0007669"/>
    <property type="project" value="TreeGrafter"/>
</dbReference>
<feature type="domain" description="Ig-like" evidence="9">
    <location>
        <begin position="103"/>
        <end position="190"/>
    </location>
</feature>
<dbReference type="SMART" id="SM00409">
    <property type="entry name" value="IG"/>
    <property type="match status" value="40"/>
</dbReference>
<dbReference type="GO" id="GO:0005886">
    <property type="term" value="C:plasma membrane"/>
    <property type="evidence" value="ECO:0007669"/>
    <property type="project" value="TreeGrafter"/>
</dbReference>
<dbReference type="GO" id="GO:0098632">
    <property type="term" value="F:cell-cell adhesion mediator activity"/>
    <property type="evidence" value="ECO:0007669"/>
    <property type="project" value="TreeGrafter"/>
</dbReference>
<feature type="domain" description="Ig-like" evidence="9">
    <location>
        <begin position="1511"/>
        <end position="1595"/>
    </location>
</feature>
<keyword evidence="3" id="KW-0393">Immunoglobulin domain</keyword>
<feature type="domain" description="Ig-like" evidence="9">
    <location>
        <begin position="2788"/>
        <end position="2874"/>
    </location>
</feature>
<feature type="domain" description="Ig-like" evidence="9">
    <location>
        <begin position="2343"/>
        <end position="2429"/>
    </location>
</feature>
<evidence type="ECO:0000256" key="6">
    <source>
        <dbReference type="SAM" id="MobiDB-lite"/>
    </source>
</evidence>
<feature type="domain" description="Ig-like" evidence="9">
    <location>
        <begin position="273"/>
        <end position="358"/>
    </location>
</feature>
<evidence type="ECO:0000259" key="8">
    <source>
        <dbReference type="PROSITE" id="PS50026"/>
    </source>
</evidence>
<keyword evidence="1" id="KW-0677">Repeat</keyword>
<feature type="domain" description="Ig-like" evidence="9">
    <location>
        <begin position="3327"/>
        <end position="3417"/>
    </location>
</feature>
<feature type="domain" description="Ig-like" evidence="9">
    <location>
        <begin position="2932"/>
        <end position="2999"/>
    </location>
</feature>
<organism evidence="10 11">
    <name type="scientific">Ascaris lumbricoides</name>
    <name type="common">Giant roundworm</name>
    <dbReference type="NCBI Taxonomy" id="6252"/>
    <lineage>
        <taxon>Eukaryota</taxon>
        <taxon>Metazoa</taxon>
        <taxon>Ecdysozoa</taxon>
        <taxon>Nematoda</taxon>
        <taxon>Chromadorea</taxon>
        <taxon>Rhabditida</taxon>
        <taxon>Spirurina</taxon>
        <taxon>Ascaridomorpha</taxon>
        <taxon>Ascaridoidea</taxon>
        <taxon>Ascarididae</taxon>
        <taxon>Ascaris</taxon>
    </lineage>
</organism>
<dbReference type="InterPro" id="IPR003599">
    <property type="entry name" value="Ig_sub"/>
</dbReference>
<dbReference type="SUPFAM" id="SSF49899">
    <property type="entry name" value="Concanavalin A-like lectins/glucanases"/>
    <property type="match status" value="2"/>
</dbReference>
<dbReference type="SMART" id="SM00406">
    <property type="entry name" value="IGv"/>
    <property type="match status" value="9"/>
</dbReference>
<dbReference type="PROSITE" id="PS50026">
    <property type="entry name" value="EGF_3"/>
    <property type="match status" value="2"/>
</dbReference>
<dbReference type="InterPro" id="IPR013783">
    <property type="entry name" value="Ig-like_fold"/>
</dbReference>
<dbReference type="Gene3D" id="2.60.40.10">
    <property type="entry name" value="Immunoglobulins"/>
    <property type="match status" value="39"/>
</dbReference>
<feature type="domain" description="Ig-like" evidence="9">
    <location>
        <begin position="3142"/>
        <end position="3226"/>
    </location>
</feature>
<feature type="domain" description="Laminin G" evidence="7">
    <location>
        <begin position="3860"/>
        <end position="4042"/>
    </location>
</feature>
<feature type="compositionally biased region" description="Polar residues" evidence="6">
    <location>
        <begin position="1040"/>
        <end position="1057"/>
    </location>
</feature>
<feature type="domain" description="Ig-like" evidence="9">
    <location>
        <begin position="765"/>
        <end position="849"/>
    </location>
</feature>
<dbReference type="Pfam" id="PF13927">
    <property type="entry name" value="Ig_3"/>
    <property type="match status" value="25"/>
</dbReference>
<dbReference type="PROSITE" id="PS50835">
    <property type="entry name" value="IG_LIKE"/>
    <property type="match status" value="40"/>
</dbReference>
<feature type="region of interest" description="Disordered" evidence="6">
    <location>
        <begin position="2136"/>
        <end position="2161"/>
    </location>
</feature>
<dbReference type="InterPro" id="IPR000742">
    <property type="entry name" value="EGF"/>
</dbReference>
<feature type="domain" description="Ig-like" evidence="9">
    <location>
        <begin position="471"/>
        <end position="560"/>
    </location>
</feature>
<dbReference type="Pfam" id="PF00054">
    <property type="entry name" value="Laminin_G_1"/>
    <property type="match status" value="2"/>
</dbReference>
<evidence type="ECO:0000259" key="9">
    <source>
        <dbReference type="PROSITE" id="PS50835"/>
    </source>
</evidence>
<sequence>MDCLESGIAPLRVQIDPPKNLQVPRGGRAQWYCHIIGHSGPNLRLEWTKVGTNTLPDSAIQTNGQLVIDDVRESDSGQYRCTATGPHQFATDDATLVVTKPQPNTPVVSPPSQTVDVGVPARFECNVPGNDDAELHWRKEDGSPLGYGVTDEHGVLTFSNVQPSDAGAYVCSAEATEGEGAIDSSPAYLNINPTERTYSAHFLAHTQDAPAIDTPTKTVVKGEMAELRCHISRITDVELHWRREDGNSLTNNSIDEGGTLIIPNAQETDAAKPTPIVEIATQTVDEGTTVTFHCNLPTDANGGELHWRREDETSLSYDANDEDGILTITNVRLSDAGTYICFTEDPETGDRIDSAPASLIVNPVAPTSEIQSTPMVENPIPVVENSTQTIEEGGEVILKCKIPNREDIGLHWRREDGETLPSEAIDDNGILRISNIQQSNAGNYICYTEDEDTGERVDSTPAQINVIPSEPQLQETPVVEPINETVEEGATVTFRCSFPEKEDVELHWRRENDDSFGNDTTDIDGVLTITNAQLTDTGKYFCFTENSHGQRIDSTPAELFVNQNKSKAERKPLADTTIVSIQEGGTVKLHCTIPNKESDELHWRREDGGFLPYDAIDNYGVLTIPQAQLSDSGIYICYSEDSITGERIDSTPTKLEVNPIAPAQTQRIPVVETPTVTVEQGETIRLRCNIPTKTDDVQLHWRREDGRALRWDISEDDGLLIISNVQPSDAGAYICSAEDTETGETIDSAPAYLTVNPSALKGVTPHVESAAESFEEGETITLRCTLPDKGNVELHWRREDGNSLGYDATDEDGVLTMTNVKPTDSGAYICSAEDHETGERVDSVPAYITITPRTTKAPLIENPVETVDEGEAVRFLCHPPDNEEAEVHWRREDGNPLGYGISEEDGALIIPHAQLSDAGAYICSVEDPDGRQIDSSRAYLTVHASTSAPKGLATPLIDNPSQTIQEGDAVTFRCSLPSLRNAQIHWRRQDGSSFGYDITDEDGILTIPRVEAVDAGAYICTVEDPETGESVESAPAYLTVNPSTPRQPEVDSPTQSVDEGETVTFRCSVPGVDDAVIHWRREDGSPLGYGVTDEDGVLTIPRAEPSDAGTYVCWNDDPHGGAPIESQPAYLTVNPAPLRSPEVEPPEQTVQQGDTVTFRCNVPGDPDAELHWRKEDGEQFRNEITDDEGVLTITDVQPSDAGAYICTADDPDGPIESPLVYLIVNPRISDHRPVVNTEREVVNEGENVVLRCEMPTKIDNVELHWRREDGAEFGYGTTDENGVLTIQRVQQSDAGAYICSAEPQNGGTRQDSPITYLIVNPNSPKSPIVDASSDSVNEGAPVRFRCYVPGVSGAQLEWRREDGNALNDEATDENGILTIMQTKASDAGAYICSAKSSDGGNPIDSSPIHLNVVPTPPRAPIVLSAEETVDEGSPVRLRCYLPGSRDAELHWRREDGNPLGKYVTDEQGILTIPRARTSDAGAYICSAKEPDSIESLDSQPARINVNAMELPTLVVETSSDSVNEGQAVRLQCHAPGRPDVELHWRREDGASLSSSATEQRGILTIMQTQPSDSGTYICSTGQPGDDNVIDSSPVHLTVTPSLPQTPVVDASSESVTEGQPVRLQCHVPGRPDLELKWRRDDDKPLSTSAIEQRGTLTIMRTEPSDSGAYICSTVVTNGENAIHSSPIHLTVTSTKPKGPLLVTTEETVNEGDLVRLRCYLPGQSDNGLHWRRQDGSALNEDTTDEHGILTIPRASPSDSGYYICSFGHPPVDSPPARITVNAVTPGIPVVEPLSVSISVGHPARFRCYVPGNPRAELHWRKQDGRELGAGITETQGYLSISKAQQSDAGAYVCSAQSSPGGSTVDSQPVSLTVNPIAPTKPVVNPPTQTIDEGGSARYQCYVPGNPGARLNWRKEDGSALGYDVTDNNGILTITNARISDAGAYICSATDQQTGSAALSSPVYLSVNQNRPVNPVVDPQSQTVDEGASARFRCHVPGNPDAQLRWRKEDGSAFGYGVTDSQGVLSFARVVPSDAGAYVCTAQGPRGVSPIDSSPAYLGVNPRRPSNPVVEPPTQTVNEGDPAKFRCYLPGVPDAQLSWRKQDGSSLGHAVTDNRGLLSFPRVQPSDAGAYVCTAQDQRGGSPTDSPPAYLNVNPRRPGSTPTLMIDPPSQTVNENEPATFKCWVPGVLACELTWHKEYIGGPLPYGVYQSGGTLKIPRAQLHDAGNYICTASNQYGIGQSPPGKLIVIRPPQPPRVDPPEMTVNDGDPARFRCWVPGDPAARLSWRMRSGEPIPYGAQENEGTLNFPRARHSHAGGYVCTATDPEGRNPPIQSSEVRLNIRQPKTPMVEPTSQTVKEGDSVKFHCWLPGNEDAEIHWRRVDGNPLGYGVSEDQNGTLSIPIVHEADIGEYICSALDPESERSSDSITVRLDVTKLQRPEVDPPEQTVSEGDPVRFHCWVRGNADAQIRWSREDGEPLPQGVSANGNGMLYIPNVQLSDAGNYVCSAIDPERGEPTESTSARLIVHAPESERDILQVEPQEQTVEEDDSAQIICKLNGQSTNALKWHKEDGNLSNNAKQINGVLTIENIQENDAGNYLCIVEDEIDGRIMQSQPARINVEPTITPQIDPYEQTISENEPSRIRCWVPGNPSAILKWRKHGANLPKEAEDRGGVLLIPRTALHDAAETPRYEPPIRAEKPRMLEIDPPMQTVNVNEPSRIRCWLPDEPSATLKWYKEDGTLNEDAIDRDGVLTITKTLETDEGSYICTMDDLESGKTLHSAPAIIRVHNPRIPHVDPPLQTIVESNPAKIYCWVPGSPNAIISWRKLDGTMPSEAIEESGHLLIPHTHFADAGEYVCMAESSEEDEGAEEYYETLTSSPARIDVVARKPVPLYALLSLSSFCSTRIVYRCTVCTYLAHKCLIYLQEYEVTSERPIVDPPEQTVDEGEPVRFRCYVPNEHSARVRWSYGRPDGPLPPYVQDDRGLLTIRRADKTHSGEYFCTYDAPEGALHSAPARLHVNKLLCAEMRLETYKISQIVLIFEELELSAGGPPRPEASPADQTVQTGERARFHCEANSETQARIRWGYRAPDGPLRGDVVQEGDDVVINSADESNAGEYICTATNEYGTGEAAPVRLHVTENEEPPTARVVPRVWNGKPGDRHQFRCITTGVPPPQVTWTGPDGTQLPDDVNDIGGGVLDFSNGRADLNGDYTCTAVNIVGEASDHGSVNIGPSLTVRTTPPGPKIVLTAGEPLEVKCEAFGEPEPEVEWLHDPGPERGDLPDDFKPVTISEQFIRHPSIGIGNAGVYTCKGSNSQATATKDIHVEVVEASRVATVAILGGSTQWLEPGSPAELICAATGNSLIDRIQWVKTDGDLPPDVEDHNEPGILHFANFKSSDSGVYECRGYRNDEQIANAQVTIHPTNGGPLGAARVEIDEPNIRVVNHGDSIVLKCSVHEVDQPHRITWIHARDALRKTPQTAGYGSILHLQTVDPAHQGPYWVVVEFPSGERLYSRPAYVIVRPRSMSGGENNGANFEWALLRSGSVVRQLSRDDTLTIKRADASNDFGVYRCEVEDDDGQLLGAAYTAVTIAHSGSSNAQIVKFDEKSEATITCPVYAVPGAEVTWEKQDGSLPDDAVTSRNKLLIQEFDDAATGTYICRVSVEGQEIEGYVTALIYVPDTIIQVLLEASSESVALGDRAWFDCKVAGDPDAVITWSREGEEDLPDNAQKETYYTRDPICGHVTGNRLLFVNVREDNGGIYKCHAQTKEDGLPNANAQRVKDAQPLIRAVGQEAHLVCPAAGARGVIGAAKWEKIGGELPYAHSVRDGILILKDLSRSDNGVYKCTLLTETGMATVTHINLQVSDFIPSFDGAGFLKLKSMTIDDWQNVNIKLSVKPKTKDGLIFYTARQKEGEEKVDNFISVGLRRGRIVYRYDVGNGAVEVASSYPIHMNEWHRIELRNNPEKAMLYVDADDVIERRNEIYAISEAPATDISIGGAESFHLQPDDSGFTRGLHGSISEITVSGTPIDIGRDVLAKSGTVEQSTICSLNPCQHGGLCVPTNVHRGFVCDCDRALDYEGEFCERRSRKCNGEKCVSGSCLIDDDGIHRCLCPYGRTGRLCEDFEDQPLEAISFNGENSFLSLPPPTTLRNYTLEMLVRPREMKDQLVAYVGSEYDTKRSNFMGVTIRNGKFVYVYNNGDGNVEVEAAEPIEEGNTYKIEMKRLGLRGELRVNGKKAASKTRLAPFQAGTDLFVGGLPPGVSPHRRLNGVAPLNGCVYKIVVNGEEMDLKKLAITSSGGISECKEPLVTTTPLPSTTSRPTYKTITTQTPVAKAHTTTVPVTSCAGGGKFIDLQGKGLEYRGR</sequence>
<evidence type="ECO:0000256" key="1">
    <source>
        <dbReference type="ARBA" id="ARBA00022737"/>
    </source>
</evidence>
<dbReference type="InterPro" id="IPR013151">
    <property type="entry name" value="Immunoglobulin_dom"/>
</dbReference>
<proteinExistence type="predicted"/>
<evidence type="ECO:0000256" key="3">
    <source>
        <dbReference type="ARBA" id="ARBA00023319"/>
    </source>
</evidence>
<dbReference type="InterPro" id="IPR013098">
    <property type="entry name" value="Ig_I-set"/>
</dbReference>
<dbReference type="Gene3D" id="2.10.25.10">
    <property type="entry name" value="Laminin"/>
    <property type="match status" value="1"/>
</dbReference>
<dbReference type="PANTHER" id="PTHR10075:SF14">
    <property type="entry name" value="CELL ADHESION MOLECULE DSCAM2-RELATED"/>
    <property type="match status" value="1"/>
</dbReference>
<dbReference type="InterPro" id="IPR007110">
    <property type="entry name" value="Ig-like_dom"/>
</dbReference>
<feature type="domain" description="Ig-like" evidence="9">
    <location>
        <begin position="662"/>
        <end position="754"/>
    </location>
</feature>
<feature type="domain" description="Ig-like" evidence="9">
    <location>
        <begin position="2161"/>
        <end position="2233"/>
    </location>
</feature>
<feature type="domain" description="Ig-like" evidence="9">
    <location>
        <begin position="3674"/>
        <end position="3768"/>
    </location>
</feature>
<feature type="domain" description="Ig-like" evidence="9">
    <location>
        <begin position="2438"/>
        <end position="2523"/>
    </location>
</feature>
<feature type="domain" description="Ig-like" evidence="9">
    <location>
        <begin position="852"/>
        <end position="941"/>
    </location>
</feature>
<feature type="domain" description="Ig-like" evidence="9">
    <location>
        <begin position="10"/>
        <end position="97"/>
    </location>
</feature>
<dbReference type="InterPro" id="IPR001791">
    <property type="entry name" value="Laminin_G"/>
</dbReference>
<dbReference type="Pfam" id="PF00047">
    <property type="entry name" value="ig"/>
    <property type="match status" value="3"/>
</dbReference>
<feature type="domain" description="Ig-like" evidence="9">
    <location>
        <begin position="1600"/>
        <end position="1690"/>
    </location>
</feature>
<evidence type="ECO:0000256" key="2">
    <source>
        <dbReference type="ARBA" id="ARBA00023157"/>
    </source>
</evidence>
<dbReference type="PROSITE" id="PS50025">
    <property type="entry name" value="LAM_G_DOMAIN"/>
    <property type="match status" value="2"/>
</dbReference>
<dbReference type="SUPFAM" id="SSF57196">
    <property type="entry name" value="EGF/Laminin"/>
    <property type="match status" value="1"/>
</dbReference>
<feature type="domain" description="Ig-like" evidence="9">
    <location>
        <begin position="1696"/>
        <end position="1781"/>
    </location>
</feature>
<dbReference type="SMART" id="SM00181">
    <property type="entry name" value="EGF"/>
    <property type="match status" value="2"/>
</dbReference>
<evidence type="ECO:0000313" key="11">
    <source>
        <dbReference type="WBParaSite" id="ALUE_0000296901-mRNA-1"/>
    </source>
</evidence>
<feature type="domain" description="Ig-like" evidence="9">
    <location>
        <begin position="2064"/>
        <end position="2151"/>
    </location>
</feature>
<feature type="region of interest" description="Disordered" evidence="6">
    <location>
        <begin position="2061"/>
        <end position="2081"/>
    </location>
</feature>
<dbReference type="Pfam" id="PF13895">
    <property type="entry name" value="Ig_2"/>
    <property type="match status" value="2"/>
</dbReference>
<evidence type="ECO:0000256" key="4">
    <source>
        <dbReference type="PROSITE-ProRule" id="PRU00076"/>
    </source>
</evidence>
<feature type="domain" description="Ig-like" evidence="9">
    <location>
        <begin position="210"/>
        <end position="271"/>
    </location>
</feature>
<feature type="disulfide bond" evidence="5">
    <location>
        <begin position="4270"/>
        <end position="4297"/>
    </location>
</feature>
<accession>A0A9J2P054</accession>
<feature type="domain" description="EGF-like" evidence="8">
    <location>
        <begin position="4085"/>
        <end position="4116"/>
    </location>
</feature>
<dbReference type="PANTHER" id="PTHR10075">
    <property type="entry name" value="BASIGIN RELATED"/>
    <property type="match status" value="1"/>
</dbReference>